<name>A0A6J7SQ41_9ZZZZ</name>
<dbReference type="AlphaFoldDB" id="A0A6J7SQ41"/>
<dbReference type="EMBL" id="CAFBPZ010000194">
    <property type="protein sequence ID" value="CAB5043337.1"/>
    <property type="molecule type" value="Genomic_DNA"/>
</dbReference>
<evidence type="ECO:0000313" key="1">
    <source>
        <dbReference type="EMBL" id="CAB5043337.1"/>
    </source>
</evidence>
<sequence>MLAVTFLPLLPARGEVLMPMVIEIDGSSTVMTGSAIGFSGSARVSPIVISGIPATAMMSPGPALSATTRVRFSVIKSSTTFARSTVPSVLIQAIC</sequence>
<organism evidence="1">
    <name type="scientific">freshwater metagenome</name>
    <dbReference type="NCBI Taxonomy" id="449393"/>
    <lineage>
        <taxon>unclassified sequences</taxon>
        <taxon>metagenomes</taxon>
        <taxon>ecological metagenomes</taxon>
    </lineage>
</organism>
<protein>
    <submittedName>
        <fullName evidence="1">Unannotated protein</fullName>
    </submittedName>
</protein>
<reference evidence="1" key="1">
    <citation type="submission" date="2020-05" db="EMBL/GenBank/DDBJ databases">
        <authorList>
            <person name="Chiriac C."/>
            <person name="Salcher M."/>
            <person name="Ghai R."/>
            <person name="Kavagutti S V."/>
        </authorList>
    </citation>
    <scope>NUCLEOTIDE SEQUENCE</scope>
</reference>
<gene>
    <name evidence="1" type="ORF">UFOPK4237_01758</name>
</gene>
<accession>A0A6J7SQ41</accession>
<proteinExistence type="predicted"/>